<name>A0A319EAE6_ASPSB</name>
<dbReference type="PANTHER" id="PTHR36978:SF4">
    <property type="entry name" value="P-LOOP CONTAINING NUCLEOSIDE TRIPHOSPHATE HYDROLASE PROTEIN"/>
    <property type="match status" value="1"/>
</dbReference>
<dbReference type="Pfam" id="PF17784">
    <property type="entry name" value="Sulfotransfer_4"/>
    <property type="match status" value="1"/>
</dbReference>
<gene>
    <name evidence="1" type="ORF">BO78DRAFT_386265</name>
</gene>
<evidence type="ECO:0000313" key="2">
    <source>
        <dbReference type="Proteomes" id="UP000248423"/>
    </source>
</evidence>
<dbReference type="Gene3D" id="3.40.50.300">
    <property type="entry name" value="P-loop containing nucleotide triphosphate hydrolases"/>
    <property type="match status" value="1"/>
</dbReference>
<keyword evidence="2" id="KW-1185">Reference proteome</keyword>
<proteinExistence type="predicted"/>
<accession>A0A319EAE6</accession>
<dbReference type="STRING" id="1448318.A0A319EAE6"/>
<dbReference type="PANTHER" id="PTHR36978">
    <property type="entry name" value="P-LOOP CONTAINING NUCLEOTIDE TRIPHOSPHATE HYDROLASE"/>
    <property type="match status" value="1"/>
</dbReference>
<dbReference type="SUPFAM" id="SSF52540">
    <property type="entry name" value="P-loop containing nucleoside triphosphate hydrolases"/>
    <property type="match status" value="1"/>
</dbReference>
<organism evidence="1 2">
    <name type="scientific">Aspergillus sclerotiicarbonarius (strain CBS 121057 / IBT 28362)</name>
    <dbReference type="NCBI Taxonomy" id="1448318"/>
    <lineage>
        <taxon>Eukaryota</taxon>
        <taxon>Fungi</taxon>
        <taxon>Dikarya</taxon>
        <taxon>Ascomycota</taxon>
        <taxon>Pezizomycotina</taxon>
        <taxon>Eurotiomycetes</taxon>
        <taxon>Eurotiomycetidae</taxon>
        <taxon>Eurotiales</taxon>
        <taxon>Aspergillaceae</taxon>
        <taxon>Aspergillus</taxon>
        <taxon>Aspergillus subgen. Circumdati</taxon>
    </lineage>
</organism>
<dbReference type="InterPro" id="IPR040632">
    <property type="entry name" value="Sulfotransfer_4"/>
</dbReference>
<dbReference type="InterPro" id="IPR027417">
    <property type="entry name" value="P-loop_NTPase"/>
</dbReference>
<dbReference type="AlphaFoldDB" id="A0A319EAE6"/>
<dbReference type="EMBL" id="KZ826344">
    <property type="protein sequence ID" value="PYI07077.1"/>
    <property type="molecule type" value="Genomic_DNA"/>
</dbReference>
<dbReference type="OrthoDB" id="408152at2759"/>
<dbReference type="VEuPathDB" id="FungiDB:BO78DRAFT_386265"/>
<sequence>MVACPPFAMAPYPRMEPPSHRPKEMKVLCLGMSRTGTMSLYTALKELGYTCYHMAECSLDNSNNSLANWNQAIEAKFHGKGRVYKGSTDFDKMLWRYDAVTDIPCILFAEELMDAYPDAQIILTNRDVETWVPSMERSFISILGMKRWRILERLDNVWTRPYFQLLTSVLHIWTNGNWYDHNHLMKSFEAHYAHVREAARARGRPVLEYRVQEGWGPLCRFLEKEQPGHPFPRVNGGDWIAQYHIVVSWFVLVNLKRGRLYERKEGR</sequence>
<evidence type="ECO:0000313" key="1">
    <source>
        <dbReference type="EMBL" id="PYI07077.1"/>
    </source>
</evidence>
<reference evidence="1 2" key="1">
    <citation type="submission" date="2018-02" db="EMBL/GenBank/DDBJ databases">
        <title>The genomes of Aspergillus section Nigri reveals drivers in fungal speciation.</title>
        <authorList>
            <consortium name="DOE Joint Genome Institute"/>
            <person name="Vesth T.C."/>
            <person name="Nybo J."/>
            <person name="Theobald S."/>
            <person name="Brandl J."/>
            <person name="Frisvad J.C."/>
            <person name="Nielsen K.F."/>
            <person name="Lyhne E.K."/>
            <person name="Kogle M.E."/>
            <person name="Kuo A."/>
            <person name="Riley R."/>
            <person name="Clum A."/>
            <person name="Nolan M."/>
            <person name="Lipzen A."/>
            <person name="Salamov A."/>
            <person name="Henrissat B."/>
            <person name="Wiebenga A."/>
            <person name="De vries R.P."/>
            <person name="Grigoriev I.V."/>
            <person name="Mortensen U.H."/>
            <person name="Andersen M.R."/>
            <person name="Baker S.E."/>
        </authorList>
    </citation>
    <scope>NUCLEOTIDE SEQUENCE [LARGE SCALE GENOMIC DNA]</scope>
    <source>
        <strain evidence="1 2">CBS 121057</strain>
    </source>
</reference>
<dbReference type="Proteomes" id="UP000248423">
    <property type="component" value="Unassembled WGS sequence"/>
</dbReference>
<protein>
    <submittedName>
        <fullName evidence="1">NAD dependent epimerase/dehydratase</fullName>
    </submittedName>
</protein>